<evidence type="ECO:0008006" key="4">
    <source>
        <dbReference type="Google" id="ProtNLM"/>
    </source>
</evidence>
<accession>A0A2S5TAA4</accession>
<dbReference type="AlphaFoldDB" id="A0A2S5TAA4"/>
<feature type="transmembrane region" description="Helical" evidence="1">
    <location>
        <begin position="239"/>
        <end position="260"/>
    </location>
</feature>
<organism evidence="2 3">
    <name type="scientific">Solimonas fluminis</name>
    <dbReference type="NCBI Taxonomy" id="2086571"/>
    <lineage>
        <taxon>Bacteria</taxon>
        <taxon>Pseudomonadati</taxon>
        <taxon>Pseudomonadota</taxon>
        <taxon>Gammaproteobacteria</taxon>
        <taxon>Nevskiales</taxon>
        <taxon>Nevskiaceae</taxon>
        <taxon>Solimonas</taxon>
    </lineage>
</organism>
<keyword evidence="1" id="KW-0812">Transmembrane</keyword>
<evidence type="ECO:0000313" key="3">
    <source>
        <dbReference type="Proteomes" id="UP000238220"/>
    </source>
</evidence>
<feature type="transmembrane region" description="Helical" evidence="1">
    <location>
        <begin position="200"/>
        <end position="223"/>
    </location>
</feature>
<comment type="caution">
    <text evidence="2">The sequence shown here is derived from an EMBL/GenBank/DDBJ whole genome shotgun (WGS) entry which is preliminary data.</text>
</comment>
<dbReference type="EMBL" id="PSNW01000018">
    <property type="protein sequence ID" value="PPE71905.1"/>
    <property type="molecule type" value="Genomic_DNA"/>
</dbReference>
<name>A0A2S5TAA4_9GAMM</name>
<dbReference type="Proteomes" id="UP000238220">
    <property type="component" value="Unassembled WGS sequence"/>
</dbReference>
<dbReference type="RefSeq" id="WP_104232344.1">
    <property type="nucleotide sequence ID" value="NZ_PSNW01000018.1"/>
</dbReference>
<evidence type="ECO:0000313" key="2">
    <source>
        <dbReference type="EMBL" id="PPE71905.1"/>
    </source>
</evidence>
<keyword evidence="3" id="KW-1185">Reference proteome</keyword>
<proteinExistence type="predicted"/>
<keyword evidence="1" id="KW-0472">Membrane</keyword>
<sequence>MLARLTRWHRRLSLLAGVALLLWASSGLLHPLMAWTNPRPAAFAPPVGEPLALPAQPPPALAAEPAGIVRLLSQGGRTLWQLASPDRQQLRYVDARTGEELPDADRVRAVQLARHYTGLQAEPLGEVRHILAFDREYPAVNRLLPVWRVEFTDERGLTAYVHTGEDRLASLTDRRKRVLLALFQTVHTLDFLEGVEGLRLGLVLAAVGSVLAAAMLGIGLLLGRRGRPGAPALRRRHRLLAWAAWLPVLMFSVSGLFHLLRLSPLLQETPPAVSRSVRGALAWPAELEGARSLTLLPLGQGAAVWRARFGPQSLALYDARSGARLAGGDAELARRLAGVGAAGTAALQAGFSAEYGFANKRLPVWRVEQPQGLAFVDTAFGQLAAQVRPLDVAEQWTFSSLHKWQLLDFLGKAWRDAVLSAGALLGLLAALFGLAIRLRRQGR</sequence>
<keyword evidence="1" id="KW-1133">Transmembrane helix</keyword>
<reference evidence="2 3" key="1">
    <citation type="submission" date="2018-02" db="EMBL/GenBank/DDBJ databases">
        <title>Genome sequencing of Solimonas sp. HR-BB.</title>
        <authorList>
            <person name="Lee Y."/>
            <person name="Jeon C.O."/>
        </authorList>
    </citation>
    <scope>NUCLEOTIDE SEQUENCE [LARGE SCALE GENOMIC DNA]</scope>
    <source>
        <strain evidence="2 3">HR-BB</strain>
    </source>
</reference>
<protein>
    <recommendedName>
        <fullName evidence="4">PepSY domain-containing protein</fullName>
    </recommendedName>
</protein>
<evidence type="ECO:0000256" key="1">
    <source>
        <dbReference type="SAM" id="Phobius"/>
    </source>
</evidence>
<dbReference type="OrthoDB" id="9760788at2"/>
<gene>
    <name evidence="2" type="ORF">C3942_21060</name>
</gene>
<feature type="transmembrane region" description="Helical" evidence="1">
    <location>
        <begin position="417"/>
        <end position="436"/>
    </location>
</feature>